<organism evidence="2 3">
    <name type="scientific">Anthostomella pinea</name>
    <dbReference type="NCBI Taxonomy" id="933095"/>
    <lineage>
        <taxon>Eukaryota</taxon>
        <taxon>Fungi</taxon>
        <taxon>Dikarya</taxon>
        <taxon>Ascomycota</taxon>
        <taxon>Pezizomycotina</taxon>
        <taxon>Sordariomycetes</taxon>
        <taxon>Xylariomycetidae</taxon>
        <taxon>Xylariales</taxon>
        <taxon>Xylariaceae</taxon>
        <taxon>Anthostomella</taxon>
    </lineage>
</organism>
<dbReference type="PANTHER" id="PTHR43157">
    <property type="entry name" value="PHOSPHATIDYLINOSITOL-GLYCAN BIOSYNTHESIS CLASS F PROTEIN-RELATED"/>
    <property type="match status" value="1"/>
</dbReference>
<dbReference type="Proteomes" id="UP001295740">
    <property type="component" value="Unassembled WGS sequence"/>
</dbReference>
<dbReference type="Pfam" id="PF00106">
    <property type="entry name" value="adh_short"/>
    <property type="match status" value="1"/>
</dbReference>
<name>A0AAI8VM03_9PEZI</name>
<dbReference type="SUPFAM" id="SSF51735">
    <property type="entry name" value="NAD(P)-binding Rossmann-fold domains"/>
    <property type="match status" value="1"/>
</dbReference>
<dbReference type="InterPro" id="IPR036291">
    <property type="entry name" value="NAD(P)-bd_dom_sf"/>
</dbReference>
<dbReference type="PRINTS" id="PR00081">
    <property type="entry name" value="GDHRDH"/>
</dbReference>
<keyword evidence="1" id="KW-0560">Oxidoreductase</keyword>
<dbReference type="GO" id="GO:0016491">
    <property type="term" value="F:oxidoreductase activity"/>
    <property type="evidence" value="ECO:0007669"/>
    <property type="project" value="UniProtKB-KW"/>
</dbReference>
<comment type="caution">
    <text evidence="2">The sequence shown here is derived from an EMBL/GenBank/DDBJ whole genome shotgun (WGS) entry which is preliminary data.</text>
</comment>
<evidence type="ECO:0000313" key="2">
    <source>
        <dbReference type="EMBL" id="CAJ2507389.1"/>
    </source>
</evidence>
<dbReference type="Gene3D" id="3.40.50.720">
    <property type="entry name" value="NAD(P)-binding Rossmann-like Domain"/>
    <property type="match status" value="1"/>
</dbReference>
<gene>
    <name evidence="2" type="ORF">KHLLAP_LOCUS7857</name>
</gene>
<sequence>MAAAFDITPEKQAGQLHFLSSQVVETKAPVLTPKDVDLSGQTAIVTGGNVGVGFETARQLLSVGVSKLILAVRSEASGQAAAEKLMGSRKDGPQTVEVWKLDLGEWASVTAFADRVGKTLDARPDVVVLNAGIICAQPTINPSTGHDEDIQTNYLSTVLLLVLLLPILKAKPSAATATKDPVPHISVVSSIMAHWAKFAERTAEPLLPSFDNKATANWDMEERYSASKLLALMFMTELSRRVPRNVAIINAPTPGLTHGSSFMRQTSGTMLGLFIGVFYRLFGHDCTVGSSQVLAAAVRAGPESHGHFMENGKLRP</sequence>
<evidence type="ECO:0000313" key="3">
    <source>
        <dbReference type="Proteomes" id="UP001295740"/>
    </source>
</evidence>
<dbReference type="PANTHER" id="PTHR43157:SF31">
    <property type="entry name" value="PHOSPHATIDYLINOSITOL-GLYCAN BIOSYNTHESIS CLASS F PROTEIN"/>
    <property type="match status" value="1"/>
</dbReference>
<reference evidence="2" key="1">
    <citation type="submission" date="2023-10" db="EMBL/GenBank/DDBJ databases">
        <authorList>
            <person name="Hackl T."/>
        </authorList>
    </citation>
    <scope>NUCLEOTIDE SEQUENCE</scope>
</reference>
<keyword evidence="3" id="KW-1185">Reference proteome</keyword>
<dbReference type="EMBL" id="CAUWAG010000010">
    <property type="protein sequence ID" value="CAJ2507389.1"/>
    <property type="molecule type" value="Genomic_DNA"/>
</dbReference>
<dbReference type="AlphaFoldDB" id="A0AAI8VM03"/>
<dbReference type="InterPro" id="IPR002347">
    <property type="entry name" value="SDR_fam"/>
</dbReference>
<accession>A0AAI8VM03</accession>
<evidence type="ECO:0000256" key="1">
    <source>
        <dbReference type="ARBA" id="ARBA00023002"/>
    </source>
</evidence>
<protein>
    <submittedName>
        <fullName evidence="2">Uu.00g085750.m01.CDS01</fullName>
    </submittedName>
</protein>
<proteinExistence type="predicted"/>